<dbReference type="InterPro" id="IPR001932">
    <property type="entry name" value="PPM-type_phosphatase-like_dom"/>
</dbReference>
<organism evidence="2 3">
    <name type="scientific">Candidatus Geothrix odensensis</name>
    <dbReference type="NCBI Taxonomy" id="2954440"/>
    <lineage>
        <taxon>Bacteria</taxon>
        <taxon>Pseudomonadati</taxon>
        <taxon>Acidobacteriota</taxon>
        <taxon>Holophagae</taxon>
        <taxon>Holophagales</taxon>
        <taxon>Holophagaceae</taxon>
        <taxon>Geothrix</taxon>
    </lineage>
</organism>
<dbReference type="SMART" id="SM00332">
    <property type="entry name" value="PP2Cc"/>
    <property type="match status" value="1"/>
</dbReference>
<dbReference type="PROSITE" id="PS51746">
    <property type="entry name" value="PPM_2"/>
    <property type="match status" value="1"/>
</dbReference>
<dbReference type="Gene3D" id="3.60.40.10">
    <property type="entry name" value="PPM-type phosphatase domain"/>
    <property type="match status" value="1"/>
</dbReference>
<dbReference type="NCBIfam" id="NF033484">
    <property type="entry name" value="Stp1_PP2C_phos"/>
    <property type="match status" value="1"/>
</dbReference>
<evidence type="ECO:0000313" key="3">
    <source>
        <dbReference type="Proteomes" id="UP000709959"/>
    </source>
</evidence>
<dbReference type="InterPro" id="IPR015655">
    <property type="entry name" value="PP2C"/>
</dbReference>
<dbReference type="SUPFAM" id="SSF81606">
    <property type="entry name" value="PP2C-like"/>
    <property type="match status" value="1"/>
</dbReference>
<dbReference type="GO" id="GO:0004722">
    <property type="term" value="F:protein serine/threonine phosphatase activity"/>
    <property type="evidence" value="ECO:0007669"/>
    <property type="project" value="InterPro"/>
</dbReference>
<protein>
    <submittedName>
        <fullName evidence="2">Stp1/IreP family PP2C-type Ser/Thr phosphatase</fullName>
    </submittedName>
</protein>
<evidence type="ECO:0000313" key="2">
    <source>
        <dbReference type="EMBL" id="MBK8571677.1"/>
    </source>
</evidence>
<gene>
    <name evidence="2" type="ORF">IPN91_03335</name>
</gene>
<feature type="domain" description="PPM-type phosphatase" evidence="1">
    <location>
        <begin position="7"/>
        <end position="252"/>
    </location>
</feature>
<sequence>MIMGIRAAGCTDVGCVRKHNEDSFLSDPDLGLFIVADGLGGHAAGEVASQIVVETVARFVGETLEKDRTWPVEYDPSITYDGNRLKVALLLSDQAIAEDIRRNPERETMGSTVVAGLFHGPKVTLAHVGDSRAYVLGPEGIRQVTRDHSWVAEQVANGILTPSEARVHPFRNVITQALGNGGELDVELQNLELSKSERLLLCSDGLSGMIGDKQIWDIVERSNDIQHAVESLISAAREHGGEDNITAVLVGWEPEEA</sequence>
<dbReference type="PANTHER" id="PTHR47992">
    <property type="entry name" value="PROTEIN PHOSPHATASE"/>
    <property type="match status" value="1"/>
</dbReference>
<dbReference type="CDD" id="cd00143">
    <property type="entry name" value="PP2Cc"/>
    <property type="match status" value="1"/>
</dbReference>
<dbReference type="Pfam" id="PF13672">
    <property type="entry name" value="PP2C_2"/>
    <property type="match status" value="1"/>
</dbReference>
<dbReference type="AlphaFoldDB" id="A0A936F044"/>
<proteinExistence type="predicted"/>
<dbReference type="InterPro" id="IPR036457">
    <property type="entry name" value="PPM-type-like_dom_sf"/>
</dbReference>
<dbReference type="Proteomes" id="UP000709959">
    <property type="component" value="Unassembled WGS sequence"/>
</dbReference>
<comment type="caution">
    <text evidence="2">The sequence shown here is derived from an EMBL/GenBank/DDBJ whole genome shotgun (WGS) entry which is preliminary data.</text>
</comment>
<reference evidence="2 3" key="1">
    <citation type="submission" date="2020-10" db="EMBL/GenBank/DDBJ databases">
        <title>Connecting structure to function with the recovery of over 1000 high-quality activated sludge metagenome-assembled genomes encoding full-length rRNA genes using long-read sequencing.</title>
        <authorList>
            <person name="Singleton C.M."/>
            <person name="Petriglieri F."/>
            <person name="Kristensen J.M."/>
            <person name="Kirkegaard R.H."/>
            <person name="Michaelsen T.Y."/>
            <person name="Andersen M.H."/>
            <person name="Karst S.M."/>
            <person name="Dueholm M.S."/>
            <person name="Nielsen P.H."/>
            <person name="Albertsen M."/>
        </authorList>
    </citation>
    <scope>NUCLEOTIDE SEQUENCE [LARGE SCALE GENOMIC DNA]</scope>
    <source>
        <strain evidence="2">OdNE_18-Q3-R46-58_MAXAC.008</strain>
    </source>
</reference>
<dbReference type="SMART" id="SM00331">
    <property type="entry name" value="PP2C_SIG"/>
    <property type="match status" value="1"/>
</dbReference>
<dbReference type="EMBL" id="JADKCH010000001">
    <property type="protein sequence ID" value="MBK8571677.1"/>
    <property type="molecule type" value="Genomic_DNA"/>
</dbReference>
<accession>A0A936F044</accession>
<name>A0A936F044_9BACT</name>
<evidence type="ECO:0000259" key="1">
    <source>
        <dbReference type="PROSITE" id="PS51746"/>
    </source>
</evidence>